<feature type="domain" description="RRN6 K-rich C-terminal" evidence="2">
    <location>
        <begin position="359"/>
        <end position="494"/>
    </location>
</feature>
<feature type="compositionally biased region" description="Low complexity" evidence="1">
    <location>
        <begin position="303"/>
        <end position="316"/>
    </location>
</feature>
<evidence type="ECO:0000313" key="3">
    <source>
        <dbReference type="EMBL" id="POS79121.1"/>
    </source>
</evidence>
<keyword evidence="4" id="KW-1185">Reference proteome</keyword>
<dbReference type="Pfam" id="PF20639">
    <property type="entry name" value="Rrn6_K-rich"/>
    <property type="match status" value="1"/>
</dbReference>
<dbReference type="InterPro" id="IPR048536">
    <property type="entry name" value="Rrn6_K-rich"/>
</dbReference>
<dbReference type="Proteomes" id="UP000094444">
    <property type="component" value="Unassembled WGS sequence"/>
</dbReference>
<dbReference type="AlphaFoldDB" id="A0A2P5I9F5"/>
<evidence type="ECO:0000313" key="4">
    <source>
        <dbReference type="Proteomes" id="UP000094444"/>
    </source>
</evidence>
<reference evidence="3" key="1">
    <citation type="submission" date="2017-09" db="EMBL/GenBank/DDBJ databases">
        <title>Polyketide synthases of a Diaporthe helianthi virulent isolate.</title>
        <authorList>
            <person name="Baroncelli R."/>
        </authorList>
    </citation>
    <scope>NUCLEOTIDE SEQUENCE [LARGE SCALE GENOMIC DNA]</scope>
    <source>
        <strain evidence="3">7/96</strain>
    </source>
</reference>
<accession>A0A2P5I9F5</accession>
<dbReference type="PANTHER" id="PTHR28221">
    <property type="entry name" value="RNA POLYMERASE I-SPECIFIC TRANSCRIPTION INITIATION FACTOR RRN6"/>
    <property type="match status" value="1"/>
</dbReference>
<feature type="compositionally biased region" description="Low complexity" evidence="1">
    <location>
        <begin position="455"/>
        <end position="471"/>
    </location>
</feature>
<dbReference type="PANTHER" id="PTHR28221:SF2">
    <property type="entry name" value="RNA POLYMERASE I-SPECIFIC TRANSCRIPTION INITIATION FACTOR RRN6"/>
    <property type="match status" value="1"/>
</dbReference>
<dbReference type="InParanoid" id="A0A2P5I9F5"/>
<organism evidence="3 4">
    <name type="scientific">Diaporthe helianthi</name>
    <dbReference type="NCBI Taxonomy" id="158607"/>
    <lineage>
        <taxon>Eukaryota</taxon>
        <taxon>Fungi</taxon>
        <taxon>Dikarya</taxon>
        <taxon>Ascomycota</taxon>
        <taxon>Pezizomycotina</taxon>
        <taxon>Sordariomycetes</taxon>
        <taxon>Sordariomycetidae</taxon>
        <taxon>Diaporthales</taxon>
        <taxon>Diaporthaceae</taxon>
        <taxon>Diaporthe</taxon>
    </lineage>
</organism>
<name>A0A2P5I9F5_DIAHE</name>
<evidence type="ECO:0000256" key="1">
    <source>
        <dbReference type="SAM" id="MobiDB-lite"/>
    </source>
</evidence>
<dbReference type="EMBL" id="MAVT02000136">
    <property type="protein sequence ID" value="POS79121.1"/>
    <property type="molecule type" value="Genomic_DNA"/>
</dbReference>
<evidence type="ECO:0000259" key="2">
    <source>
        <dbReference type="Pfam" id="PF20639"/>
    </source>
</evidence>
<feature type="compositionally biased region" description="Basic residues" evidence="1">
    <location>
        <begin position="487"/>
        <end position="503"/>
    </location>
</feature>
<sequence length="503" mass="55730">MGRRRGGSEAIGAFMNGDESQTFQLFGLGIDLSLSSSVVAITPGTSQWPRKPEVLAKTKRDGTTWKTSLRKRALREAAGALVVPDAVEKDGQLSRQRVDQNFPTHKSIRLRKWLIELMNEINAGFFGEGSFGSDGDHSVGPFGSIKDLSESRELHESVALQPLLRFKDAWHALDITNLETVWSRNLERLSKSSDIQLFHCGTSGPTLDVTDLFERFSINWSSRLAAESLTATQWRYMQLALERMAADVYLSGKGVYMVPQTTLDLVSRTKARAESSQSTVDETYGELYGESPFSGAGSEMTLSTPSATPSSSRATSQVADSFETQEEDDDSGGEDPAVTRMRMYLPSVKFTPRARQGQSRVVSLWPEQRGSDPENYEYSRLGKSADGLSERARRRREKEEERRRRKAERKAQLGIKLEDFGDSLSQASVPEEIRSSPPPQLLTNSQGHALGFGFGSQSQAQSQSQSFGPFQTMSQPLRGEFGTRTSLLRKKSKGKPKAKSGFK</sequence>
<feature type="region of interest" description="Disordered" evidence="1">
    <location>
        <begin position="271"/>
        <end position="503"/>
    </location>
</feature>
<dbReference type="OrthoDB" id="4090074at2759"/>
<protein>
    <recommendedName>
        <fullName evidence="2">RRN6 K-rich C-terminal domain-containing protein</fullName>
    </recommendedName>
</protein>
<gene>
    <name evidence="3" type="ORF">DHEL01_v202479</name>
</gene>
<dbReference type="InterPro" id="IPR019350">
    <property type="entry name" value="RNA_pol_I-sp_TIF_RRN6-like"/>
</dbReference>
<proteinExistence type="predicted"/>
<feature type="compositionally biased region" description="Acidic residues" evidence="1">
    <location>
        <begin position="323"/>
        <end position="333"/>
    </location>
</feature>
<comment type="caution">
    <text evidence="3">The sequence shown here is derived from an EMBL/GenBank/DDBJ whole genome shotgun (WGS) entry which is preliminary data.</text>
</comment>